<evidence type="ECO:0000313" key="3">
    <source>
        <dbReference type="Proteomes" id="UP000324800"/>
    </source>
</evidence>
<evidence type="ECO:0000256" key="1">
    <source>
        <dbReference type="SAM" id="MobiDB-lite"/>
    </source>
</evidence>
<organism evidence="2 3">
    <name type="scientific">Streblomastix strix</name>
    <dbReference type="NCBI Taxonomy" id="222440"/>
    <lineage>
        <taxon>Eukaryota</taxon>
        <taxon>Metamonada</taxon>
        <taxon>Preaxostyla</taxon>
        <taxon>Oxymonadida</taxon>
        <taxon>Streblomastigidae</taxon>
        <taxon>Streblomastix</taxon>
    </lineage>
</organism>
<dbReference type="EMBL" id="SNRW01000765">
    <property type="protein sequence ID" value="KAA6399386.1"/>
    <property type="molecule type" value="Genomic_DNA"/>
</dbReference>
<feature type="compositionally biased region" description="Polar residues" evidence="1">
    <location>
        <begin position="1"/>
        <end position="11"/>
    </location>
</feature>
<name>A0A5J4WY37_9EUKA</name>
<proteinExistence type="predicted"/>
<protein>
    <submittedName>
        <fullName evidence="2">Uncharacterized protein</fullName>
    </submittedName>
</protein>
<feature type="region of interest" description="Disordered" evidence="1">
    <location>
        <begin position="240"/>
        <end position="273"/>
    </location>
</feature>
<dbReference type="AlphaFoldDB" id="A0A5J4WY37"/>
<feature type="compositionally biased region" description="Basic and acidic residues" evidence="1">
    <location>
        <begin position="71"/>
        <end position="81"/>
    </location>
</feature>
<comment type="caution">
    <text evidence="2">The sequence shown here is derived from an EMBL/GenBank/DDBJ whole genome shotgun (WGS) entry which is preliminary data.</text>
</comment>
<sequence length="357" mass="38921">MYTSIPKQGQKPQKRSREVSNLGIDLTAEAAAQAALMDAQQSEADSEQSVQSNSEQQQEQESDEGSQEAHATSDHDDDTAPKTHTPPTIGDPKRSEMKKDDQSGSSSDPATLAIPHAPGTKTISNYSLEVADGIVEAATLLFIGRTNQPPIVQQMPEFVELFAAQKQQAKDMMRMLGDADGREHVPITKFIANSTQMSRKQPLEPLVVNLDEESSDESDAVGLGVGASGDEADIKMKKKKMKREIEADDDNKVNESGKKRVRNSRSSKSVDLSALERQNSALERLQQSMVPDAGEKALTLEQQMSIDATEDLQKKDLLRRIYKQQNELEAQKAANSSAMAAILALQSSQNSAKKGSK</sequence>
<feature type="compositionally biased region" description="Basic and acidic residues" evidence="1">
    <location>
        <begin position="91"/>
        <end position="102"/>
    </location>
</feature>
<accession>A0A5J4WY37</accession>
<evidence type="ECO:0000313" key="2">
    <source>
        <dbReference type="EMBL" id="KAA6399386.1"/>
    </source>
</evidence>
<feature type="region of interest" description="Disordered" evidence="1">
    <location>
        <begin position="1"/>
        <end position="120"/>
    </location>
</feature>
<gene>
    <name evidence="2" type="ORF">EZS28_005090</name>
</gene>
<feature type="compositionally biased region" description="Low complexity" evidence="1">
    <location>
        <begin position="28"/>
        <end position="57"/>
    </location>
</feature>
<dbReference type="Proteomes" id="UP000324800">
    <property type="component" value="Unassembled WGS sequence"/>
</dbReference>
<reference evidence="2 3" key="1">
    <citation type="submission" date="2019-03" db="EMBL/GenBank/DDBJ databases">
        <title>Single cell metagenomics reveals metabolic interactions within the superorganism composed of flagellate Streblomastix strix and complex community of Bacteroidetes bacteria on its surface.</title>
        <authorList>
            <person name="Treitli S.C."/>
            <person name="Kolisko M."/>
            <person name="Husnik F."/>
            <person name="Keeling P."/>
            <person name="Hampl V."/>
        </authorList>
    </citation>
    <scope>NUCLEOTIDE SEQUENCE [LARGE SCALE GENOMIC DNA]</scope>
    <source>
        <strain evidence="2">ST1C</strain>
    </source>
</reference>